<dbReference type="RefSeq" id="WP_406792022.1">
    <property type="nucleotide sequence ID" value="NZ_JBJHZX010000013.1"/>
</dbReference>
<reference evidence="2 3" key="1">
    <citation type="submission" date="2024-11" db="EMBL/GenBank/DDBJ databases">
        <authorList>
            <person name="Heng Y.C."/>
            <person name="Lim A.C.H."/>
            <person name="Lee J.K.Y."/>
            <person name="Kittelmann S."/>
        </authorList>
    </citation>
    <scope>NUCLEOTIDE SEQUENCE [LARGE SCALE GENOMIC DNA]</scope>
    <source>
        <strain evidence="2 3">WILCCON 0269</strain>
    </source>
</reference>
<proteinExistence type="predicted"/>
<dbReference type="Gene3D" id="3.30.1330.30">
    <property type="match status" value="1"/>
</dbReference>
<dbReference type="InterPro" id="IPR029064">
    <property type="entry name" value="Ribosomal_eL30-like_sf"/>
</dbReference>
<dbReference type="SUPFAM" id="SSF55315">
    <property type="entry name" value="L30e-like"/>
    <property type="match status" value="1"/>
</dbReference>
<dbReference type="NCBIfam" id="NF004078">
    <property type="entry name" value="PRK05583.1"/>
    <property type="match status" value="1"/>
</dbReference>
<name>A0ABW8SIQ3_9CLOT</name>
<evidence type="ECO:0000313" key="2">
    <source>
        <dbReference type="EMBL" id="MFL0195907.1"/>
    </source>
</evidence>
<keyword evidence="3" id="KW-1185">Reference proteome</keyword>
<organism evidence="2 3">
    <name type="scientific">Candidatus Clostridium eludens</name>
    <dbReference type="NCBI Taxonomy" id="3381663"/>
    <lineage>
        <taxon>Bacteria</taxon>
        <taxon>Bacillati</taxon>
        <taxon>Bacillota</taxon>
        <taxon>Clostridia</taxon>
        <taxon>Eubacteriales</taxon>
        <taxon>Clostridiaceae</taxon>
        <taxon>Clostridium</taxon>
    </lineage>
</organism>
<dbReference type="Pfam" id="PF01248">
    <property type="entry name" value="Ribosomal_L7Ae"/>
    <property type="match status" value="1"/>
</dbReference>
<dbReference type="Proteomes" id="UP001623660">
    <property type="component" value="Unassembled WGS sequence"/>
</dbReference>
<gene>
    <name evidence="2" type="ORF">ACJDU8_10075</name>
</gene>
<feature type="domain" description="Ribosomal protein eL8/eL30/eS12/Gadd45" evidence="1">
    <location>
        <begin position="13"/>
        <end position="84"/>
    </location>
</feature>
<evidence type="ECO:0000259" key="1">
    <source>
        <dbReference type="Pfam" id="PF01248"/>
    </source>
</evidence>
<sequence>MKNKFLGFMGIIKRAGKLLEGYNICEEKIRKNKVYFIVMCNDISENTWNKFLNYSNKYKVPIAKLPYSKEELGNAIGVKEIKIIGVADRGMGKKLLALWQEEENFSFGGE</sequence>
<protein>
    <submittedName>
        <fullName evidence="2">Ribosomal L7Ae/L30e/S12e/Gadd45 family protein</fullName>
    </submittedName>
</protein>
<evidence type="ECO:0000313" key="3">
    <source>
        <dbReference type="Proteomes" id="UP001623660"/>
    </source>
</evidence>
<dbReference type="InterPro" id="IPR004038">
    <property type="entry name" value="Ribosomal_eL8/eL30/eS12/Gad45"/>
</dbReference>
<comment type="caution">
    <text evidence="2">The sequence shown here is derived from an EMBL/GenBank/DDBJ whole genome shotgun (WGS) entry which is preliminary data.</text>
</comment>
<accession>A0ABW8SIQ3</accession>
<dbReference type="EMBL" id="JBJHZX010000013">
    <property type="protein sequence ID" value="MFL0195907.1"/>
    <property type="molecule type" value="Genomic_DNA"/>
</dbReference>